<dbReference type="Proteomes" id="UP000032414">
    <property type="component" value="Chromosome I"/>
</dbReference>
<dbReference type="AlphaFoldDB" id="A0A098GI79"/>
<evidence type="ECO:0000313" key="5">
    <source>
        <dbReference type="Proteomes" id="UP000182998"/>
    </source>
</evidence>
<organism evidence="2 4">
    <name type="scientific">Legionella micdadei</name>
    <name type="common">Tatlockia micdadei</name>
    <dbReference type="NCBI Taxonomy" id="451"/>
    <lineage>
        <taxon>Bacteria</taxon>
        <taxon>Pseudomonadati</taxon>
        <taxon>Pseudomonadota</taxon>
        <taxon>Gammaproteobacteria</taxon>
        <taxon>Legionellales</taxon>
        <taxon>Legionellaceae</taxon>
        <taxon>Legionella</taxon>
    </lineage>
</organism>
<evidence type="ECO:0000259" key="1">
    <source>
        <dbReference type="Pfam" id="PF18734"/>
    </source>
</evidence>
<proteinExistence type="predicted"/>
<dbReference type="Proteomes" id="UP000182998">
    <property type="component" value="Unassembled WGS sequence"/>
</dbReference>
<dbReference type="KEGG" id="tmc:LMI_2961"/>
<gene>
    <name evidence="2" type="ORF">LMI_2961</name>
    <name evidence="3" type="ORF">SAMN02982997_00800</name>
</gene>
<sequence length="207" mass="24401">MSPELQRIFDVILHHVAKSFIHFNYSVTFFEMLQKNQHFSIPKTHFIMDMHESNFNYSVQCLIKLYDQQRDALGLFGFLRRIKEEISLSMETYLDCIDADFKALEYIDLQRLIKKLKTIRDKKQFHIDRRNVLGPILIDPETNTPITMSLEEIKILLDRALSIVSNYERLFEKSIKACIDMPSGIEEVMSLLETVCFSSERESTAFY</sequence>
<protein>
    <recommendedName>
        <fullName evidence="1">HEPN AbiU2-like domain-containing protein</fullName>
    </recommendedName>
</protein>
<dbReference type="InterPro" id="IPR040704">
    <property type="entry name" value="HEPN_AbiU2"/>
</dbReference>
<dbReference type="PATRIC" id="fig|451.8.peg.763"/>
<evidence type="ECO:0000313" key="3">
    <source>
        <dbReference type="EMBL" id="SCY07777.1"/>
    </source>
</evidence>
<reference evidence="3 5" key="3">
    <citation type="submission" date="2016-10" db="EMBL/GenBank/DDBJ databases">
        <authorList>
            <person name="Varghese N."/>
            <person name="Submissions S."/>
        </authorList>
    </citation>
    <scope>NUCLEOTIDE SEQUENCE [LARGE SCALE GENOMIC DNA]</scope>
    <source>
        <strain evidence="3 5">ATCC 33218</strain>
    </source>
</reference>
<evidence type="ECO:0000313" key="4">
    <source>
        <dbReference type="Proteomes" id="UP000032414"/>
    </source>
</evidence>
<dbReference type="EMBL" id="LN614830">
    <property type="protein sequence ID" value="CEG62194.1"/>
    <property type="molecule type" value="Genomic_DNA"/>
</dbReference>
<dbReference type="EMBL" id="FMVN01000003">
    <property type="protein sequence ID" value="SCY07777.1"/>
    <property type="molecule type" value="Genomic_DNA"/>
</dbReference>
<dbReference type="Pfam" id="PF18734">
    <property type="entry name" value="HEPN_AbiU2"/>
    <property type="match status" value="1"/>
</dbReference>
<dbReference type="RefSeq" id="WP_045100294.1">
    <property type="nucleotide sequence ID" value="NZ_FMVN01000003.1"/>
</dbReference>
<name>A0A098GI79_LEGMI</name>
<feature type="domain" description="HEPN AbiU2-like" evidence="1">
    <location>
        <begin position="4"/>
        <end position="172"/>
    </location>
</feature>
<reference evidence="4" key="1">
    <citation type="submission" date="2014-09" db="EMBL/GenBank/DDBJ databases">
        <authorList>
            <person name="Gomez-Valero L."/>
        </authorList>
    </citation>
    <scope>NUCLEOTIDE SEQUENCE [LARGE SCALE GENOMIC DNA]</scope>
    <source>
        <strain evidence="4">ATCC33218</strain>
    </source>
</reference>
<accession>A0A098GI79</accession>
<keyword evidence="5" id="KW-1185">Reference proteome</keyword>
<evidence type="ECO:0000313" key="2">
    <source>
        <dbReference type="EMBL" id="CEG62194.1"/>
    </source>
</evidence>
<dbReference type="HOGENOM" id="CLU_1325820_0_0_6"/>
<reference evidence="2" key="2">
    <citation type="submission" date="2014-09" db="EMBL/GenBank/DDBJ databases">
        <authorList>
            <person name="GOMEZ-VALERO Laura"/>
        </authorList>
    </citation>
    <scope>NUCLEOTIDE SEQUENCE</scope>
    <source>
        <strain evidence="2">ATCC33218</strain>
    </source>
</reference>